<proteinExistence type="predicted"/>
<feature type="transmembrane region" description="Helical" evidence="1">
    <location>
        <begin position="83"/>
        <end position="106"/>
    </location>
</feature>
<dbReference type="AlphaFoldDB" id="A0A9X2LM07"/>
<keyword evidence="1" id="KW-0472">Membrane</keyword>
<name>A0A9X2LM07_9ACTN</name>
<organism evidence="2 3">
    <name type="scientific">Streptomyces telluris</name>
    <dbReference type="NCBI Taxonomy" id="2720021"/>
    <lineage>
        <taxon>Bacteria</taxon>
        <taxon>Bacillati</taxon>
        <taxon>Actinomycetota</taxon>
        <taxon>Actinomycetes</taxon>
        <taxon>Kitasatosporales</taxon>
        <taxon>Streptomycetaceae</taxon>
        <taxon>Streptomyces</taxon>
    </lineage>
</organism>
<accession>A0A9X2LM07</accession>
<keyword evidence="1" id="KW-0812">Transmembrane</keyword>
<feature type="transmembrane region" description="Helical" evidence="1">
    <location>
        <begin position="6"/>
        <end position="26"/>
    </location>
</feature>
<dbReference type="EMBL" id="JANIID010000032">
    <property type="protein sequence ID" value="MCQ8773635.1"/>
    <property type="molecule type" value="Genomic_DNA"/>
</dbReference>
<gene>
    <name evidence="2" type="ORF">NQU55_28325</name>
</gene>
<evidence type="ECO:0000256" key="1">
    <source>
        <dbReference type="SAM" id="Phobius"/>
    </source>
</evidence>
<sequence length="150" mass="15427">MSHIAAALTIAASFTWLGMVLGVSCLEAPLKFRALRAAGEAPADVTRLGVSIGRVVFRALNIAEVALAAVIVVVVAVGSPTVFVAVSAAAVVALLVVQLAAVRPVLNRRSARVLAGQNPPRSRAHHLYLGLELLKVAALITLGIAGLRAI</sequence>
<evidence type="ECO:0000313" key="2">
    <source>
        <dbReference type="EMBL" id="MCQ8773635.1"/>
    </source>
</evidence>
<keyword evidence="3" id="KW-1185">Reference proteome</keyword>
<feature type="transmembrane region" description="Helical" evidence="1">
    <location>
        <begin position="127"/>
        <end position="147"/>
    </location>
</feature>
<comment type="caution">
    <text evidence="2">The sequence shown here is derived from an EMBL/GenBank/DDBJ whole genome shotgun (WGS) entry which is preliminary data.</text>
</comment>
<dbReference type="RefSeq" id="WP_168095509.1">
    <property type="nucleotide sequence ID" value="NZ_JAATER010000430.1"/>
</dbReference>
<evidence type="ECO:0008006" key="4">
    <source>
        <dbReference type="Google" id="ProtNLM"/>
    </source>
</evidence>
<feature type="transmembrane region" description="Helical" evidence="1">
    <location>
        <begin position="55"/>
        <end position="77"/>
    </location>
</feature>
<protein>
    <recommendedName>
        <fullName evidence="4">Transmembrane protein</fullName>
    </recommendedName>
</protein>
<dbReference type="Proteomes" id="UP001142374">
    <property type="component" value="Unassembled WGS sequence"/>
</dbReference>
<evidence type="ECO:0000313" key="3">
    <source>
        <dbReference type="Proteomes" id="UP001142374"/>
    </source>
</evidence>
<keyword evidence="1" id="KW-1133">Transmembrane helix</keyword>
<reference evidence="2" key="1">
    <citation type="submission" date="2022-06" db="EMBL/GenBank/DDBJ databases">
        <title>WGS of actinobacteria.</title>
        <authorList>
            <person name="Thawai C."/>
        </authorList>
    </citation>
    <scope>NUCLEOTIDE SEQUENCE</scope>
    <source>
        <strain evidence="2">AA8</strain>
    </source>
</reference>